<organism evidence="2 3">
    <name type="scientific">Discina gigas</name>
    <dbReference type="NCBI Taxonomy" id="1032678"/>
    <lineage>
        <taxon>Eukaryota</taxon>
        <taxon>Fungi</taxon>
        <taxon>Dikarya</taxon>
        <taxon>Ascomycota</taxon>
        <taxon>Pezizomycotina</taxon>
        <taxon>Pezizomycetes</taxon>
        <taxon>Pezizales</taxon>
        <taxon>Discinaceae</taxon>
        <taxon>Discina</taxon>
    </lineage>
</organism>
<proteinExistence type="predicted"/>
<sequence>MSTAKPIEEFRSNMKEMLPPIYLPDNEKPSDNEASGLGLLPTGMDAHTMRPEMAGITSTQ</sequence>
<keyword evidence="3" id="KW-1185">Reference proteome</keyword>
<feature type="region of interest" description="Disordered" evidence="1">
    <location>
        <begin position="19"/>
        <end position="47"/>
    </location>
</feature>
<reference evidence="2 3" key="1">
    <citation type="submission" date="2024-02" db="EMBL/GenBank/DDBJ databases">
        <title>Discinaceae phylogenomics.</title>
        <authorList>
            <person name="Dirks A.C."/>
            <person name="James T.Y."/>
        </authorList>
    </citation>
    <scope>NUCLEOTIDE SEQUENCE [LARGE SCALE GENOMIC DNA]</scope>
    <source>
        <strain evidence="2 3">ACD0624</strain>
    </source>
</reference>
<accession>A0ABR3GFE7</accession>
<evidence type="ECO:0000256" key="1">
    <source>
        <dbReference type="SAM" id="MobiDB-lite"/>
    </source>
</evidence>
<dbReference type="EMBL" id="JBBBZM010000099">
    <property type="protein sequence ID" value="KAL0634271.1"/>
    <property type="molecule type" value="Genomic_DNA"/>
</dbReference>
<gene>
    <name evidence="2" type="ORF">Q9L58_006808</name>
</gene>
<comment type="caution">
    <text evidence="2">The sequence shown here is derived from an EMBL/GenBank/DDBJ whole genome shotgun (WGS) entry which is preliminary data.</text>
</comment>
<dbReference type="Proteomes" id="UP001447188">
    <property type="component" value="Unassembled WGS sequence"/>
</dbReference>
<evidence type="ECO:0000313" key="2">
    <source>
        <dbReference type="EMBL" id="KAL0634271.1"/>
    </source>
</evidence>
<protein>
    <submittedName>
        <fullName evidence="2">Uncharacterized protein</fullName>
    </submittedName>
</protein>
<evidence type="ECO:0000313" key="3">
    <source>
        <dbReference type="Proteomes" id="UP001447188"/>
    </source>
</evidence>
<name>A0ABR3GFE7_9PEZI</name>